<dbReference type="InterPro" id="IPR036922">
    <property type="entry name" value="Rieske_2Fe-2S_sf"/>
</dbReference>
<keyword evidence="13" id="KW-0560">Oxidoreductase</keyword>
<dbReference type="RefSeq" id="WP_139088303.1">
    <property type="nucleotide sequence ID" value="NZ_VDFR01000140.1"/>
</dbReference>
<proteinExistence type="inferred from homology"/>
<evidence type="ECO:0000256" key="7">
    <source>
        <dbReference type="ARBA" id="ARBA00022660"/>
    </source>
</evidence>
<dbReference type="PRINTS" id="PR00162">
    <property type="entry name" value="RIESKE"/>
</dbReference>
<evidence type="ECO:0000313" key="24">
    <source>
        <dbReference type="EMBL" id="TNC33026.1"/>
    </source>
</evidence>
<keyword evidence="9" id="KW-0001">2Fe-2S</keyword>
<protein>
    <recommendedName>
        <fullName evidence="4">Cytochrome bc1 complex Rieske iron-sulfur subunit</fullName>
    </recommendedName>
    <alternativeName>
        <fullName evidence="18">Cytochrome bc1 reductase complex subunit QcrA</fullName>
    </alternativeName>
    <alternativeName>
        <fullName evidence="19">Rieske iron-sulfur protein</fullName>
    </alternativeName>
</protein>
<evidence type="ECO:0000256" key="9">
    <source>
        <dbReference type="ARBA" id="ARBA00022714"/>
    </source>
</evidence>
<evidence type="ECO:0000256" key="13">
    <source>
        <dbReference type="ARBA" id="ARBA00023002"/>
    </source>
</evidence>
<dbReference type="PANTHER" id="PTHR10134">
    <property type="entry name" value="CYTOCHROME B-C1 COMPLEX SUBUNIT RIESKE, MITOCHONDRIAL"/>
    <property type="match status" value="1"/>
</dbReference>
<comment type="caution">
    <text evidence="25">The sequence shown here is derived from an EMBL/GenBank/DDBJ whole genome shotgun (WGS) entry which is preliminary data.</text>
</comment>
<evidence type="ECO:0000256" key="2">
    <source>
        <dbReference type="ARBA" id="ARBA00004651"/>
    </source>
</evidence>
<feature type="compositionally biased region" description="Basic and acidic residues" evidence="21">
    <location>
        <begin position="21"/>
        <end position="30"/>
    </location>
</feature>
<dbReference type="GO" id="GO:0005886">
    <property type="term" value="C:plasma membrane"/>
    <property type="evidence" value="ECO:0007669"/>
    <property type="project" value="UniProtKB-SubCell"/>
</dbReference>
<dbReference type="OrthoDB" id="9802613at2"/>
<feature type="transmembrane region" description="Helical" evidence="22">
    <location>
        <begin position="63"/>
        <end position="84"/>
    </location>
</feature>
<keyword evidence="16 22" id="KW-0472">Membrane</keyword>
<dbReference type="EMBL" id="VDFR01000179">
    <property type="protein sequence ID" value="TNC33026.1"/>
    <property type="molecule type" value="Genomic_DNA"/>
</dbReference>
<keyword evidence="8 22" id="KW-0812">Transmembrane</keyword>
<dbReference type="Pfam" id="PF19297">
    <property type="entry name" value="QcrA_N"/>
    <property type="match status" value="1"/>
</dbReference>
<sequence>MSSESHDAQPSDGVAQPTGDEVARPPRNDIESAEPIENPGLPEHLPRPTDVDPKLEKRAERQVAGMFTAAIILTIGFCVAYFTIPKDAVIFGWFSLNLALGLTLGGALFLIGIGAIQWAKKLMKDHEIIEMRHPARSSDEDREAALGVLDEGVAESGFGRRPLIRRSLIGAVAILGLPAIVMLRDLGPLPGNKLFHTVWRKGMRVVNDVSGIPLRPSDIEVGQLVNAQPAVFFETDSHGHAVFHGTELLQAKAKASVIAVRIRPDDIKPRKGQANWDVDGIMVYSKICTHVGCPISLWEQQTHHLLCPCHQTTYDLADGGKVIFGPGKRPLPQLPLAVDSDGYLIATSDFHEPVGPSFPEVNQHRD</sequence>
<evidence type="ECO:0000256" key="15">
    <source>
        <dbReference type="ARBA" id="ARBA00023014"/>
    </source>
</evidence>
<evidence type="ECO:0000256" key="19">
    <source>
        <dbReference type="ARBA" id="ARBA00032409"/>
    </source>
</evidence>
<keyword evidence="6" id="KW-1003">Cell membrane</keyword>
<dbReference type="InterPro" id="IPR005805">
    <property type="entry name" value="Rieske_Fe-S_prot_C"/>
</dbReference>
<evidence type="ECO:0000256" key="4">
    <source>
        <dbReference type="ARBA" id="ARBA00015816"/>
    </source>
</evidence>
<dbReference type="EMBL" id="VDFR01000140">
    <property type="protein sequence ID" value="TNC36065.1"/>
    <property type="molecule type" value="Genomic_DNA"/>
</dbReference>
<organism evidence="25 26">
    <name type="scientific">Mumia zhuanghuii</name>
    <dbReference type="NCBI Taxonomy" id="2585211"/>
    <lineage>
        <taxon>Bacteria</taxon>
        <taxon>Bacillati</taxon>
        <taxon>Actinomycetota</taxon>
        <taxon>Actinomycetes</taxon>
        <taxon>Propionibacteriales</taxon>
        <taxon>Nocardioidaceae</taxon>
        <taxon>Mumia</taxon>
    </lineage>
</organism>
<evidence type="ECO:0000256" key="16">
    <source>
        <dbReference type="ARBA" id="ARBA00023136"/>
    </source>
</evidence>
<feature type="transmembrane region" description="Helical" evidence="22">
    <location>
        <begin position="168"/>
        <end position="187"/>
    </location>
</feature>
<dbReference type="GO" id="GO:0016705">
    <property type="term" value="F:oxidoreductase activity, acting on paired donors, with incorporation or reduction of molecular oxygen"/>
    <property type="evidence" value="ECO:0007669"/>
    <property type="project" value="UniProtKB-ARBA"/>
</dbReference>
<evidence type="ECO:0000256" key="8">
    <source>
        <dbReference type="ARBA" id="ARBA00022692"/>
    </source>
</evidence>
<dbReference type="AlphaFoldDB" id="A0A5C4MHQ4"/>
<dbReference type="PROSITE" id="PS51296">
    <property type="entry name" value="RIESKE"/>
    <property type="match status" value="1"/>
</dbReference>
<comment type="function">
    <text evidence="1">Iron-sulfur subunit of the cytochrome bc1 complex, an essential component of the respiratory electron transport chain required for ATP synthesis. The bc1 complex catalyzes the oxidation of menaquinol and the reduction of cytochrome c in the respiratory chain. The bc1 complex operates through a Q-cycle mechanism that couples electron transfer to generation of the proton gradient that drives ATP synthesis.</text>
</comment>
<keyword evidence="5" id="KW-0813">Transport</keyword>
<evidence type="ECO:0000259" key="23">
    <source>
        <dbReference type="PROSITE" id="PS51296"/>
    </source>
</evidence>
<dbReference type="Pfam" id="PF00355">
    <property type="entry name" value="Rieske"/>
    <property type="match status" value="1"/>
</dbReference>
<dbReference type="Proteomes" id="UP000306740">
    <property type="component" value="Unassembled WGS sequence"/>
</dbReference>
<accession>A0A5C4MHQ4</accession>
<dbReference type="GO" id="GO:0004497">
    <property type="term" value="F:monooxygenase activity"/>
    <property type="evidence" value="ECO:0007669"/>
    <property type="project" value="UniProtKB-ARBA"/>
</dbReference>
<evidence type="ECO:0000256" key="5">
    <source>
        <dbReference type="ARBA" id="ARBA00022448"/>
    </source>
</evidence>
<evidence type="ECO:0000256" key="12">
    <source>
        <dbReference type="ARBA" id="ARBA00022989"/>
    </source>
</evidence>
<comment type="subcellular location">
    <subcellularLocation>
        <location evidence="2">Cell membrane</location>
        <topology evidence="2">Multi-pass membrane protein</topology>
    </subcellularLocation>
</comment>
<keyword evidence="12 22" id="KW-1133">Transmembrane helix</keyword>
<evidence type="ECO:0000256" key="21">
    <source>
        <dbReference type="SAM" id="MobiDB-lite"/>
    </source>
</evidence>
<keyword evidence="15" id="KW-0411">Iron-sulfur</keyword>
<evidence type="ECO:0000256" key="17">
    <source>
        <dbReference type="ARBA" id="ARBA00023157"/>
    </source>
</evidence>
<evidence type="ECO:0000256" key="10">
    <source>
        <dbReference type="ARBA" id="ARBA00022723"/>
    </source>
</evidence>
<dbReference type="InterPro" id="IPR017941">
    <property type="entry name" value="Rieske_2Fe-2S"/>
</dbReference>
<evidence type="ECO:0000256" key="3">
    <source>
        <dbReference type="ARBA" id="ARBA00010651"/>
    </source>
</evidence>
<name>A0A5C4MHQ4_9ACTN</name>
<comment type="cofactor">
    <cofactor evidence="20">
        <name>[2Fe-2S] cluster</name>
        <dbReference type="ChEBI" id="CHEBI:190135"/>
    </cofactor>
</comment>
<gene>
    <name evidence="25" type="ORF">FHE65_26380</name>
    <name evidence="24" type="ORF">FHE65_29710</name>
</gene>
<evidence type="ECO:0000313" key="25">
    <source>
        <dbReference type="EMBL" id="TNC36065.1"/>
    </source>
</evidence>
<evidence type="ECO:0000256" key="6">
    <source>
        <dbReference type="ARBA" id="ARBA00022475"/>
    </source>
</evidence>
<feature type="region of interest" description="Disordered" evidence="21">
    <location>
        <begin position="1"/>
        <end position="51"/>
    </location>
</feature>
<reference evidence="25 26" key="1">
    <citation type="submission" date="2019-05" db="EMBL/GenBank/DDBJ databases">
        <title>Mumia sp. nov., isolated from the intestinal contents of plateau pika (Ochotona curzoniae) in the Qinghai-Tibet plateau of China.</title>
        <authorList>
            <person name="Tian Z."/>
        </authorList>
    </citation>
    <scope>NUCLEOTIDE SEQUENCE [LARGE SCALE GENOMIC DNA]</scope>
    <source>
        <strain evidence="26">527</strain>
        <strain evidence="25">Z527</strain>
    </source>
</reference>
<dbReference type="GO" id="GO:0051537">
    <property type="term" value="F:2 iron, 2 sulfur cluster binding"/>
    <property type="evidence" value="ECO:0007669"/>
    <property type="project" value="UniProtKB-KW"/>
</dbReference>
<comment type="similarity">
    <text evidence="3">Belongs to the Rieske iron-sulfur protein family.</text>
</comment>
<evidence type="ECO:0000313" key="26">
    <source>
        <dbReference type="Proteomes" id="UP000306740"/>
    </source>
</evidence>
<feature type="transmembrane region" description="Helical" evidence="22">
    <location>
        <begin position="90"/>
        <end position="116"/>
    </location>
</feature>
<keyword evidence="7" id="KW-0679">Respiratory chain</keyword>
<keyword evidence="17" id="KW-1015">Disulfide bond</keyword>
<evidence type="ECO:0000256" key="14">
    <source>
        <dbReference type="ARBA" id="ARBA00023004"/>
    </source>
</evidence>
<evidence type="ECO:0000256" key="18">
    <source>
        <dbReference type="ARBA" id="ARBA00029586"/>
    </source>
</evidence>
<evidence type="ECO:0000256" key="1">
    <source>
        <dbReference type="ARBA" id="ARBA00002494"/>
    </source>
</evidence>
<dbReference type="CDD" id="cd03467">
    <property type="entry name" value="Rieske"/>
    <property type="match status" value="1"/>
</dbReference>
<dbReference type="GO" id="GO:0046872">
    <property type="term" value="F:metal ion binding"/>
    <property type="evidence" value="ECO:0007669"/>
    <property type="project" value="UniProtKB-KW"/>
</dbReference>
<dbReference type="InterPro" id="IPR014349">
    <property type="entry name" value="Rieske_Fe-S_prot"/>
</dbReference>
<keyword evidence="11" id="KW-0249">Electron transport</keyword>
<keyword evidence="14" id="KW-0408">Iron</keyword>
<feature type="domain" description="Rieske" evidence="23">
    <location>
        <begin position="249"/>
        <end position="345"/>
    </location>
</feature>
<evidence type="ECO:0000256" key="11">
    <source>
        <dbReference type="ARBA" id="ARBA00022982"/>
    </source>
</evidence>
<dbReference type="InterPro" id="IPR045603">
    <property type="entry name" value="QcrA_N"/>
</dbReference>
<keyword evidence="10" id="KW-0479">Metal-binding</keyword>
<dbReference type="Gene3D" id="2.102.10.10">
    <property type="entry name" value="Rieske [2Fe-2S] iron-sulphur domain"/>
    <property type="match status" value="1"/>
</dbReference>
<evidence type="ECO:0000256" key="20">
    <source>
        <dbReference type="ARBA" id="ARBA00034078"/>
    </source>
</evidence>
<dbReference type="SUPFAM" id="SSF50022">
    <property type="entry name" value="ISP domain"/>
    <property type="match status" value="1"/>
</dbReference>
<evidence type="ECO:0000256" key="22">
    <source>
        <dbReference type="SAM" id="Phobius"/>
    </source>
</evidence>